<reference evidence="1 2" key="1">
    <citation type="submission" date="2016-10" db="EMBL/GenBank/DDBJ databases">
        <authorList>
            <person name="de Groot N.N."/>
        </authorList>
    </citation>
    <scope>NUCLEOTIDE SEQUENCE [LARGE SCALE GENOMIC DNA]</scope>
    <source>
        <strain evidence="1 2">DSM 12272</strain>
    </source>
</reference>
<proteinExistence type="predicted"/>
<evidence type="ECO:0000313" key="1">
    <source>
        <dbReference type="EMBL" id="SDP15001.1"/>
    </source>
</evidence>
<dbReference type="EMBL" id="FNJM01000002">
    <property type="protein sequence ID" value="SDP15001.1"/>
    <property type="molecule type" value="Genomic_DNA"/>
</dbReference>
<sequence length="58" mass="6708">MKVTVKKQGECEEDEVVIYCSVENGKIKKIKGFVENMDSKLWVISNEEKIMVYPDEVP</sequence>
<protein>
    <submittedName>
        <fullName evidence="1">Uncharacterized protein</fullName>
    </submittedName>
</protein>
<name>A0A1H0QCA5_9CLOT</name>
<dbReference type="RefSeq" id="WP_175490794.1">
    <property type="nucleotide sequence ID" value="NZ_FNJM01000002.1"/>
</dbReference>
<dbReference type="STRING" id="94869.SAMN04488529_102300"/>
<evidence type="ECO:0000313" key="2">
    <source>
        <dbReference type="Proteomes" id="UP000198597"/>
    </source>
</evidence>
<gene>
    <name evidence="1" type="ORF">SAMN04488529_102300</name>
</gene>
<organism evidence="1 2">
    <name type="scientific">Clostridium gasigenes</name>
    <dbReference type="NCBI Taxonomy" id="94869"/>
    <lineage>
        <taxon>Bacteria</taxon>
        <taxon>Bacillati</taxon>
        <taxon>Bacillota</taxon>
        <taxon>Clostridia</taxon>
        <taxon>Eubacteriales</taxon>
        <taxon>Clostridiaceae</taxon>
        <taxon>Clostridium</taxon>
    </lineage>
</organism>
<dbReference type="Proteomes" id="UP000198597">
    <property type="component" value="Unassembled WGS sequence"/>
</dbReference>
<dbReference type="AlphaFoldDB" id="A0A1H0QCA5"/>
<accession>A0A1H0QCA5</accession>
<keyword evidence="2" id="KW-1185">Reference proteome</keyword>